<protein>
    <recommendedName>
        <fullName evidence="1">DUF7684 domain-containing protein</fullName>
    </recommendedName>
</protein>
<dbReference type="RefSeq" id="WP_088707346.1">
    <property type="nucleotide sequence ID" value="NZ_LSTO01000001.1"/>
</dbReference>
<evidence type="ECO:0000259" key="1">
    <source>
        <dbReference type="Pfam" id="PF24733"/>
    </source>
</evidence>
<reference evidence="2 3" key="1">
    <citation type="submission" date="2016-02" db="EMBL/GenBank/DDBJ databases">
        <authorList>
            <person name="Wen L."/>
            <person name="He K."/>
            <person name="Yang H."/>
        </authorList>
    </citation>
    <scope>NUCLEOTIDE SEQUENCE [LARGE SCALE GENOMIC DNA]</scope>
    <source>
        <strain evidence="2 3">TSA40</strain>
    </source>
</reference>
<accession>A0A254TGN9</accession>
<evidence type="ECO:0000313" key="3">
    <source>
        <dbReference type="Proteomes" id="UP000197535"/>
    </source>
</evidence>
<comment type="caution">
    <text evidence="2">The sequence shown here is derived from an EMBL/GenBank/DDBJ whole genome shotgun (WGS) entry which is preliminary data.</text>
</comment>
<evidence type="ECO:0000313" key="2">
    <source>
        <dbReference type="EMBL" id="OWW20462.1"/>
    </source>
</evidence>
<name>A0A254TGN9_9BURK</name>
<dbReference type="Proteomes" id="UP000197535">
    <property type="component" value="Unassembled WGS sequence"/>
</dbReference>
<organism evidence="2 3">
    <name type="scientific">Noviherbaspirillum denitrificans</name>
    <dbReference type="NCBI Taxonomy" id="1968433"/>
    <lineage>
        <taxon>Bacteria</taxon>
        <taxon>Pseudomonadati</taxon>
        <taxon>Pseudomonadota</taxon>
        <taxon>Betaproteobacteria</taxon>
        <taxon>Burkholderiales</taxon>
        <taxon>Oxalobacteraceae</taxon>
        <taxon>Noviherbaspirillum</taxon>
    </lineage>
</organism>
<keyword evidence="3" id="KW-1185">Reference proteome</keyword>
<gene>
    <name evidence="2" type="ORF">AYR66_14170</name>
</gene>
<sequence>MQEKPVKYLYLQPDAALPELAGLQRFKLILIVESEVSQMWMWEASRWLVLSGCRYMLAWGKECGAWQEAVDEANLERFDYGEIPEEDVVMTTSHEDDDLEEVFWFAKNRAKHPAQDLAETLMVHIGETDKRTEFEDLYKST</sequence>
<proteinExistence type="predicted"/>
<dbReference type="AlphaFoldDB" id="A0A254TGN9"/>
<dbReference type="EMBL" id="LSTO01000001">
    <property type="protein sequence ID" value="OWW20462.1"/>
    <property type="molecule type" value="Genomic_DNA"/>
</dbReference>
<dbReference type="OrthoDB" id="7471151at2"/>
<dbReference type="InterPro" id="IPR056101">
    <property type="entry name" value="DUF7684"/>
</dbReference>
<dbReference type="Pfam" id="PF24733">
    <property type="entry name" value="DUF7684"/>
    <property type="match status" value="1"/>
</dbReference>
<feature type="domain" description="DUF7684" evidence="1">
    <location>
        <begin position="6"/>
        <end position="139"/>
    </location>
</feature>